<keyword evidence="1" id="KW-1133">Transmembrane helix</keyword>
<keyword evidence="1" id="KW-0472">Membrane</keyword>
<comment type="caution">
    <text evidence="2">The sequence shown here is derived from an EMBL/GenBank/DDBJ whole genome shotgun (WGS) entry which is preliminary data.</text>
</comment>
<keyword evidence="1" id="KW-0812">Transmembrane</keyword>
<evidence type="ECO:0000313" key="3">
    <source>
        <dbReference type="Proteomes" id="UP000232722"/>
    </source>
</evidence>
<feature type="transmembrane region" description="Helical" evidence="1">
    <location>
        <begin position="7"/>
        <end position="26"/>
    </location>
</feature>
<dbReference type="Proteomes" id="UP000232722">
    <property type="component" value="Unassembled WGS sequence"/>
</dbReference>
<organism evidence="2 3">
    <name type="scientific">Rhizophagus irregularis</name>
    <dbReference type="NCBI Taxonomy" id="588596"/>
    <lineage>
        <taxon>Eukaryota</taxon>
        <taxon>Fungi</taxon>
        <taxon>Fungi incertae sedis</taxon>
        <taxon>Mucoromycota</taxon>
        <taxon>Glomeromycotina</taxon>
        <taxon>Glomeromycetes</taxon>
        <taxon>Glomerales</taxon>
        <taxon>Glomeraceae</taxon>
        <taxon>Rhizophagus</taxon>
    </lineage>
</organism>
<gene>
    <name evidence="2" type="ORF">RhiirA5_433084</name>
</gene>
<name>A0A2N0NSC8_9GLOM</name>
<accession>A0A2N0NSC8</accession>
<proteinExistence type="predicted"/>
<protein>
    <submittedName>
        <fullName evidence="2">Uncharacterized protein</fullName>
    </submittedName>
</protein>
<reference evidence="2 3" key="1">
    <citation type="submission" date="2016-04" db="EMBL/GenBank/DDBJ databases">
        <title>Genome analyses suggest a sexual origin of heterokaryosis in a supposedly ancient asexual fungus.</title>
        <authorList>
            <person name="Ropars J."/>
            <person name="Sedzielewska K."/>
            <person name="Noel J."/>
            <person name="Charron P."/>
            <person name="Farinelli L."/>
            <person name="Marton T."/>
            <person name="Kruger M."/>
            <person name="Pelin A."/>
            <person name="Brachmann A."/>
            <person name="Corradi N."/>
        </authorList>
    </citation>
    <scope>NUCLEOTIDE SEQUENCE [LARGE SCALE GENOMIC DNA]</scope>
    <source>
        <strain evidence="2 3">A5</strain>
    </source>
</reference>
<dbReference type="VEuPathDB" id="FungiDB:RhiirFUN_019212"/>
<evidence type="ECO:0000313" key="2">
    <source>
        <dbReference type="EMBL" id="PKB97478.1"/>
    </source>
</evidence>
<sequence>MEYPVKNVVVLCFKFQVVTAIAIYLYENYNSEEKLPKNDPKLRNQVIQVIQVIQWVQYLRKASEEWKNLKFQLQNYCSGLMSKKPDKIFKSLSFSSIPEKVLISLVQNDGLWMREIQVWEY</sequence>
<evidence type="ECO:0000256" key="1">
    <source>
        <dbReference type="SAM" id="Phobius"/>
    </source>
</evidence>
<dbReference type="EMBL" id="LLXJ01003186">
    <property type="protein sequence ID" value="PKB97478.1"/>
    <property type="molecule type" value="Genomic_DNA"/>
</dbReference>
<reference evidence="2 3" key="2">
    <citation type="submission" date="2017-09" db="EMBL/GenBank/DDBJ databases">
        <title>Extensive intraspecific genome diversity in a model arbuscular mycorrhizal fungus.</title>
        <authorList>
            <person name="Chen E.C."/>
            <person name="Morin E."/>
            <person name="Beaudet D."/>
            <person name="Noel J."/>
            <person name="Ndikumana S."/>
            <person name="Charron P."/>
            <person name="St-Onge C."/>
            <person name="Giorgi J."/>
            <person name="Grigoriev I.V."/>
            <person name="Roux C."/>
            <person name="Martin F.M."/>
            <person name="Corradi N."/>
        </authorList>
    </citation>
    <scope>NUCLEOTIDE SEQUENCE [LARGE SCALE GENOMIC DNA]</scope>
    <source>
        <strain evidence="2 3">A5</strain>
    </source>
</reference>
<dbReference type="AlphaFoldDB" id="A0A2N0NSC8"/>